<organism evidence="1 2">
    <name type="scientific">Spiribacter aquaticus</name>
    <dbReference type="NCBI Taxonomy" id="1935996"/>
    <lineage>
        <taxon>Bacteria</taxon>
        <taxon>Pseudomonadati</taxon>
        <taxon>Pseudomonadota</taxon>
        <taxon>Gammaproteobacteria</taxon>
        <taxon>Chromatiales</taxon>
        <taxon>Ectothiorhodospiraceae</taxon>
        <taxon>Spiribacter</taxon>
    </lineage>
</organism>
<comment type="caution">
    <text evidence="1">The sequence shown here is derived from an EMBL/GenBank/DDBJ whole genome shotgun (WGS) entry which is preliminary data.</text>
</comment>
<dbReference type="Proteomes" id="UP000316688">
    <property type="component" value="Unassembled WGS sequence"/>
</dbReference>
<evidence type="ECO:0008006" key="3">
    <source>
        <dbReference type="Google" id="ProtNLM"/>
    </source>
</evidence>
<keyword evidence="2" id="KW-1185">Reference proteome</keyword>
<name>A0A557RE56_9GAMM</name>
<dbReference type="AlphaFoldDB" id="A0A557RE56"/>
<gene>
    <name evidence="1" type="ORF">FPL11_09875</name>
</gene>
<reference evidence="1 2" key="1">
    <citation type="submission" date="2019-07" db="EMBL/GenBank/DDBJ databases">
        <title>Reclasification of Spiribacter aquaticus.</title>
        <authorList>
            <person name="Leon M.J."/>
            <person name="Sanchez-Porro C."/>
            <person name="Ventosa A."/>
        </authorList>
    </citation>
    <scope>NUCLEOTIDE SEQUENCE [LARGE SCALE GENOMIC DNA]</scope>
    <source>
        <strain evidence="1 2">SP30</strain>
    </source>
</reference>
<accession>A0A557RE56</accession>
<evidence type="ECO:0000313" key="2">
    <source>
        <dbReference type="Proteomes" id="UP000316688"/>
    </source>
</evidence>
<sequence>MNDTQIVIVLLSRQQDRLSRQIKALYDEAFDYSTLRRWRDGWAELPLLKYHPDLLPCVDALLAVMAEGRCPLRVMDSARVEVWSYHKACWPRLKELGVDLSGYMNDFGAIDPELKRRFRRRYERKRRLSPTEQAHWLKDTLVPMVDAHVASNVAKVELAGSIARKQRRVIDAVNRFRRR</sequence>
<dbReference type="RefSeq" id="WP_144348457.1">
    <property type="nucleotide sequence ID" value="NZ_VMKP01000005.1"/>
</dbReference>
<dbReference type="EMBL" id="VMKP01000005">
    <property type="protein sequence ID" value="TVO63442.1"/>
    <property type="molecule type" value="Genomic_DNA"/>
</dbReference>
<proteinExistence type="predicted"/>
<evidence type="ECO:0000313" key="1">
    <source>
        <dbReference type="EMBL" id="TVO63442.1"/>
    </source>
</evidence>
<protein>
    <recommendedName>
        <fullName evidence="3">Transposase</fullName>
    </recommendedName>
</protein>